<keyword evidence="8" id="KW-0472">Membrane</keyword>
<dbReference type="PROSITE" id="PS52029">
    <property type="entry name" value="LD_TPASE"/>
    <property type="match status" value="1"/>
</dbReference>
<feature type="transmembrane region" description="Helical" evidence="8">
    <location>
        <begin position="46"/>
        <end position="70"/>
    </location>
</feature>
<dbReference type="GO" id="GO:0005576">
    <property type="term" value="C:extracellular region"/>
    <property type="evidence" value="ECO:0007669"/>
    <property type="project" value="TreeGrafter"/>
</dbReference>
<dbReference type="Pfam" id="PF12229">
    <property type="entry name" value="PG_binding_4"/>
    <property type="match status" value="1"/>
</dbReference>
<dbReference type="CDD" id="cd16913">
    <property type="entry name" value="YkuD_like"/>
    <property type="match status" value="1"/>
</dbReference>
<dbReference type="EMBL" id="BSET01000002">
    <property type="protein sequence ID" value="GLK03125.1"/>
    <property type="molecule type" value="Genomic_DNA"/>
</dbReference>
<keyword evidence="8" id="KW-1133">Transmembrane helix</keyword>
<dbReference type="PANTHER" id="PTHR30582">
    <property type="entry name" value="L,D-TRANSPEPTIDASE"/>
    <property type="match status" value="1"/>
</dbReference>
<comment type="pathway">
    <text evidence="1 6">Cell wall biogenesis; peptidoglycan biosynthesis.</text>
</comment>
<accession>A0A9W6M9R5</accession>
<evidence type="ECO:0000256" key="7">
    <source>
        <dbReference type="SAM" id="MobiDB-lite"/>
    </source>
</evidence>
<evidence type="ECO:0000313" key="11">
    <source>
        <dbReference type="Proteomes" id="UP001142325"/>
    </source>
</evidence>
<keyword evidence="4 6" id="KW-0573">Peptidoglycan synthesis</keyword>
<organism evidence="10 11">
    <name type="scientific">Microbacterium keratanolyticum</name>
    <dbReference type="NCBI Taxonomy" id="67574"/>
    <lineage>
        <taxon>Bacteria</taxon>
        <taxon>Bacillati</taxon>
        <taxon>Actinomycetota</taxon>
        <taxon>Actinomycetes</taxon>
        <taxon>Micrococcales</taxon>
        <taxon>Microbacteriaceae</taxon>
        <taxon>Microbacterium</taxon>
    </lineage>
</organism>
<keyword evidence="3 6" id="KW-0133">Cell shape</keyword>
<evidence type="ECO:0000256" key="5">
    <source>
        <dbReference type="ARBA" id="ARBA00023316"/>
    </source>
</evidence>
<dbReference type="InterPro" id="IPR022029">
    <property type="entry name" value="YoaR-like_PG-bd"/>
</dbReference>
<keyword evidence="2" id="KW-0808">Transferase</keyword>
<evidence type="ECO:0000313" key="10">
    <source>
        <dbReference type="EMBL" id="GLK03125.1"/>
    </source>
</evidence>
<evidence type="ECO:0000259" key="9">
    <source>
        <dbReference type="PROSITE" id="PS52029"/>
    </source>
</evidence>
<dbReference type="AlphaFoldDB" id="A0A9W6M9R5"/>
<evidence type="ECO:0000256" key="1">
    <source>
        <dbReference type="ARBA" id="ARBA00004752"/>
    </source>
</evidence>
<sequence>MPDAPSESSGAAASTTAASPAEGAPSADERPVQWAEREPVTKKRHIGLWIGLGIGAAALAAGAASLILIAPGTSIAGVPVGGLTPGAAADALSNRVSTVEVTLNGAPQSPVVTASELGASIDAKALADQAFAERPAWNLGAWFGAPIEGKISVDPEKAEPLLRDLASAAYDDPIDAGVEFDATTSTFITTPAESGTGIDLDDLTAAIASAVAGDSSAVSFDAVASRVEAPVSDDDATAMAKSINEMLAGLGFYVGLERTVPVDAATAATWITVVDNDGELEIEADRKAIKAVVDALPTAVNRAPVNAQVVVNSSGEVLRDVTAGVAGRTLGDISKLTEKTAAQLEKGNGVIELPVTETPFTSTNLARVIDVNLSEQLVSVIENGTVIDSWYVSSGRGEFATRTGSFEVGWKTPSQNMGDQDLTKSPFYYQPDVKWVMYFNGDEAFHGVYWHSNWGTPMSHGCVGMPEWRAQWLYDWAPEGVDVNVHY</sequence>
<feature type="active site" description="Nucleophile" evidence="6">
    <location>
        <position position="462"/>
    </location>
</feature>
<name>A0A9W6M9R5_9MICO</name>
<evidence type="ECO:0000256" key="8">
    <source>
        <dbReference type="SAM" id="Phobius"/>
    </source>
</evidence>
<feature type="compositionally biased region" description="Basic and acidic residues" evidence="7">
    <location>
        <begin position="27"/>
        <end position="38"/>
    </location>
</feature>
<evidence type="ECO:0000256" key="3">
    <source>
        <dbReference type="ARBA" id="ARBA00022960"/>
    </source>
</evidence>
<dbReference type="Proteomes" id="UP001142325">
    <property type="component" value="Unassembled WGS sequence"/>
</dbReference>
<gene>
    <name evidence="10" type="ORF">GCM10017596_28400</name>
</gene>
<evidence type="ECO:0000256" key="4">
    <source>
        <dbReference type="ARBA" id="ARBA00022984"/>
    </source>
</evidence>
<dbReference type="GO" id="GO:0071555">
    <property type="term" value="P:cell wall organization"/>
    <property type="evidence" value="ECO:0007669"/>
    <property type="project" value="UniProtKB-UniRule"/>
</dbReference>
<evidence type="ECO:0000256" key="2">
    <source>
        <dbReference type="ARBA" id="ARBA00022679"/>
    </source>
</evidence>
<protein>
    <recommendedName>
        <fullName evidence="9">L,D-TPase catalytic domain-containing protein</fullName>
    </recommendedName>
</protein>
<dbReference type="GO" id="GO:0008360">
    <property type="term" value="P:regulation of cell shape"/>
    <property type="evidence" value="ECO:0007669"/>
    <property type="project" value="UniProtKB-UniRule"/>
</dbReference>
<dbReference type="GO" id="GO:0018104">
    <property type="term" value="P:peptidoglycan-protein cross-linking"/>
    <property type="evidence" value="ECO:0007669"/>
    <property type="project" value="TreeGrafter"/>
</dbReference>
<evidence type="ECO:0000256" key="6">
    <source>
        <dbReference type="PROSITE-ProRule" id="PRU01373"/>
    </source>
</evidence>
<dbReference type="Gene3D" id="2.40.440.10">
    <property type="entry name" value="L,D-transpeptidase catalytic domain-like"/>
    <property type="match status" value="1"/>
</dbReference>
<reference evidence="10" key="1">
    <citation type="journal article" date="2014" name="Int. J. Syst. Evol. Microbiol.">
        <title>Complete genome sequence of Corynebacterium casei LMG S-19264T (=DSM 44701T), isolated from a smear-ripened cheese.</title>
        <authorList>
            <consortium name="US DOE Joint Genome Institute (JGI-PGF)"/>
            <person name="Walter F."/>
            <person name="Albersmeier A."/>
            <person name="Kalinowski J."/>
            <person name="Ruckert C."/>
        </authorList>
    </citation>
    <scope>NUCLEOTIDE SEQUENCE</scope>
    <source>
        <strain evidence="10">VKM Ac-1958</strain>
    </source>
</reference>
<feature type="region of interest" description="Disordered" evidence="7">
    <location>
        <begin position="1"/>
        <end position="38"/>
    </location>
</feature>
<keyword evidence="11" id="KW-1185">Reference proteome</keyword>
<feature type="compositionally biased region" description="Low complexity" evidence="7">
    <location>
        <begin position="1"/>
        <end position="26"/>
    </location>
</feature>
<dbReference type="PANTHER" id="PTHR30582:SF2">
    <property type="entry name" value="L,D-TRANSPEPTIDASE YCIB-RELATED"/>
    <property type="match status" value="1"/>
</dbReference>
<dbReference type="GO" id="GO:0071972">
    <property type="term" value="F:peptidoglycan L,D-transpeptidase activity"/>
    <property type="evidence" value="ECO:0007669"/>
    <property type="project" value="TreeGrafter"/>
</dbReference>
<feature type="domain" description="L,D-TPase catalytic" evidence="9">
    <location>
        <begin position="367"/>
        <end position="486"/>
    </location>
</feature>
<dbReference type="GO" id="GO:0016740">
    <property type="term" value="F:transferase activity"/>
    <property type="evidence" value="ECO:0007669"/>
    <property type="project" value="UniProtKB-KW"/>
</dbReference>
<dbReference type="InterPro" id="IPR038063">
    <property type="entry name" value="Transpep_catalytic_dom"/>
</dbReference>
<keyword evidence="5 6" id="KW-0961">Cell wall biogenesis/degradation</keyword>
<reference evidence="10" key="2">
    <citation type="submission" date="2023-01" db="EMBL/GenBank/DDBJ databases">
        <authorList>
            <person name="Sun Q."/>
            <person name="Evtushenko L."/>
        </authorList>
    </citation>
    <scope>NUCLEOTIDE SEQUENCE</scope>
    <source>
        <strain evidence="10">VKM Ac-1958</strain>
    </source>
</reference>
<dbReference type="RefSeq" id="WP_204937925.1">
    <property type="nucleotide sequence ID" value="NZ_BAAAUM010000002.1"/>
</dbReference>
<comment type="caution">
    <text evidence="10">The sequence shown here is derived from an EMBL/GenBank/DDBJ whole genome shotgun (WGS) entry which is preliminary data.</text>
</comment>
<dbReference type="InterPro" id="IPR005490">
    <property type="entry name" value="LD_TPept_cat_dom"/>
</dbReference>
<dbReference type="Pfam" id="PF03734">
    <property type="entry name" value="YkuD"/>
    <property type="match status" value="1"/>
</dbReference>
<feature type="active site" description="Proton donor/acceptor" evidence="6">
    <location>
        <position position="446"/>
    </location>
</feature>
<proteinExistence type="predicted"/>
<dbReference type="InterPro" id="IPR050979">
    <property type="entry name" value="LD-transpeptidase"/>
</dbReference>
<keyword evidence="8" id="KW-0812">Transmembrane</keyword>
<dbReference type="SUPFAM" id="SSF141523">
    <property type="entry name" value="L,D-transpeptidase catalytic domain-like"/>
    <property type="match status" value="1"/>
</dbReference>